<organism evidence="2 3">
    <name type="scientific">Dyadobacter chenhuakuii</name>
    <dbReference type="NCBI Taxonomy" id="2909339"/>
    <lineage>
        <taxon>Bacteria</taxon>
        <taxon>Pseudomonadati</taxon>
        <taxon>Bacteroidota</taxon>
        <taxon>Cytophagia</taxon>
        <taxon>Cytophagales</taxon>
        <taxon>Spirosomataceae</taxon>
        <taxon>Dyadobacter</taxon>
    </lineage>
</organism>
<evidence type="ECO:0000256" key="1">
    <source>
        <dbReference type="SAM" id="MobiDB-lite"/>
    </source>
</evidence>
<accession>A0A9X1QDE0</accession>
<evidence type="ECO:0000313" key="2">
    <source>
        <dbReference type="EMBL" id="MCF2498347.1"/>
    </source>
</evidence>
<dbReference type="AlphaFoldDB" id="A0A9X1QDE0"/>
<dbReference type="EMBL" id="JAKFFV010000004">
    <property type="protein sequence ID" value="MCF2498347.1"/>
    <property type="molecule type" value="Genomic_DNA"/>
</dbReference>
<comment type="caution">
    <text evidence="2">The sequence shown here is derived from an EMBL/GenBank/DDBJ whole genome shotgun (WGS) entry which is preliminary data.</text>
</comment>
<name>A0A9X1QDE0_9BACT</name>
<sequence>MIELNKIRISLGLTWNEFYLCYLVQDQTKLSEYCTMSRNQLAENLGVSKQAIIDLVKKLDRIGYVTNDTGKLKCTGNWSRNFTEALEFNTSGGKETLPASNSVDKETLPLSNCSDKDSLPAGDQTVKKVYHLQKDSGKETLPAQNQEVKNLYQQQPENIVLNQEEVKKLCHDGKETLPLEPSGDLYIDTKDNNSKEGLLKEEKGSGEKQLPHNLTFKDGIATCEVLRESCKQFNAEHPDEYPMEMYKKFIRYWSTPDKKNVPKWYKELKSKKGTWHLPGRLVTWHENDLKFNNSTSNGKSNQRGGSTLRPTSIAEPSKRVGAGNVAHVEF</sequence>
<protein>
    <recommendedName>
        <fullName evidence="4">Helix-turn-helix protein</fullName>
    </recommendedName>
</protein>
<evidence type="ECO:0000313" key="3">
    <source>
        <dbReference type="Proteomes" id="UP001139411"/>
    </source>
</evidence>
<reference evidence="2" key="1">
    <citation type="submission" date="2022-01" db="EMBL/GenBank/DDBJ databases">
        <title>Novel species in genus Dyadobacter.</title>
        <authorList>
            <person name="Ma C."/>
        </authorList>
    </citation>
    <scope>NUCLEOTIDE SEQUENCE</scope>
    <source>
        <strain evidence="2">CY357</strain>
    </source>
</reference>
<dbReference type="RefSeq" id="WP_235177483.1">
    <property type="nucleotide sequence ID" value="NZ_JAKFFV010000004.1"/>
</dbReference>
<feature type="region of interest" description="Disordered" evidence="1">
    <location>
        <begin position="292"/>
        <end position="330"/>
    </location>
</feature>
<dbReference type="Gene3D" id="1.10.10.10">
    <property type="entry name" value="Winged helix-like DNA-binding domain superfamily/Winged helix DNA-binding domain"/>
    <property type="match status" value="1"/>
</dbReference>
<feature type="compositionally biased region" description="Polar residues" evidence="1">
    <location>
        <begin position="292"/>
        <end position="310"/>
    </location>
</feature>
<proteinExistence type="predicted"/>
<gene>
    <name evidence="2" type="ORF">L0661_08520</name>
</gene>
<dbReference type="Proteomes" id="UP001139411">
    <property type="component" value="Unassembled WGS sequence"/>
</dbReference>
<evidence type="ECO:0008006" key="4">
    <source>
        <dbReference type="Google" id="ProtNLM"/>
    </source>
</evidence>
<dbReference type="InterPro" id="IPR036388">
    <property type="entry name" value="WH-like_DNA-bd_sf"/>
</dbReference>